<proteinExistence type="predicted"/>
<dbReference type="Gene3D" id="3.30.420.60">
    <property type="entry name" value="eRF1 domain 2"/>
    <property type="match status" value="1"/>
</dbReference>
<protein>
    <recommendedName>
        <fullName evidence="3">Peptide chain release factor 1</fullName>
    </recommendedName>
</protein>
<evidence type="ECO:0000313" key="2">
    <source>
        <dbReference type="Proteomes" id="UP000657592"/>
    </source>
</evidence>
<dbReference type="EMBL" id="BMJY01000003">
    <property type="protein sequence ID" value="GGH40617.1"/>
    <property type="molecule type" value="Genomic_DNA"/>
</dbReference>
<organism evidence="1 2">
    <name type="scientific">Microbacterium album</name>
    <dbReference type="NCBI Taxonomy" id="2053191"/>
    <lineage>
        <taxon>Bacteria</taxon>
        <taxon>Bacillati</taxon>
        <taxon>Actinomycetota</taxon>
        <taxon>Actinomycetes</taxon>
        <taxon>Micrococcales</taxon>
        <taxon>Microbacteriaceae</taxon>
        <taxon>Microbacterium</taxon>
    </lineage>
</organism>
<dbReference type="Proteomes" id="UP000657592">
    <property type="component" value="Unassembled WGS sequence"/>
</dbReference>
<dbReference type="InterPro" id="IPR042226">
    <property type="entry name" value="eFR1_2_sf"/>
</dbReference>
<keyword evidence="2" id="KW-1185">Reference proteome</keyword>
<evidence type="ECO:0000313" key="1">
    <source>
        <dbReference type="EMBL" id="GGH40617.1"/>
    </source>
</evidence>
<reference evidence="1" key="1">
    <citation type="journal article" date="2014" name="Int. J. Syst. Evol. Microbiol.">
        <title>Complete genome sequence of Corynebacterium casei LMG S-19264T (=DSM 44701T), isolated from a smear-ripened cheese.</title>
        <authorList>
            <consortium name="US DOE Joint Genome Institute (JGI-PGF)"/>
            <person name="Walter F."/>
            <person name="Albersmeier A."/>
            <person name="Kalinowski J."/>
            <person name="Ruckert C."/>
        </authorList>
    </citation>
    <scope>NUCLEOTIDE SEQUENCE</scope>
    <source>
        <strain evidence="1">CGMCC 1.15794</strain>
    </source>
</reference>
<accession>A0A917ML62</accession>
<comment type="caution">
    <text evidence="1">The sequence shown here is derived from an EMBL/GenBank/DDBJ whole genome shotgun (WGS) entry which is preliminary data.</text>
</comment>
<name>A0A917ML62_9MICO</name>
<dbReference type="SUPFAM" id="SSF53137">
    <property type="entry name" value="Translational machinery components"/>
    <property type="match status" value="1"/>
</dbReference>
<reference evidence="1" key="2">
    <citation type="submission" date="2020-09" db="EMBL/GenBank/DDBJ databases">
        <authorList>
            <person name="Sun Q."/>
            <person name="Zhou Y."/>
        </authorList>
    </citation>
    <scope>NUCLEOTIDE SEQUENCE</scope>
    <source>
        <strain evidence="1">CGMCC 1.15794</strain>
    </source>
</reference>
<dbReference type="InterPro" id="IPR040701">
    <property type="entry name" value="Bact_RF_family2"/>
</dbReference>
<dbReference type="AlphaFoldDB" id="A0A917ML62"/>
<dbReference type="RefSeq" id="WP_188755396.1">
    <property type="nucleotide sequence ID" value="NZ_BMJY01000003.1"/>
</dbReference>
<sequence>MADGDLSTLLAQPGPWTSVYTDGRGGRPQSEEDALRRSVLDRLHAAGAPEADVRAVADALEEGQRLPSPSLRCLLVRDGRVVLDEPFTGRRLGPEVVDHGAVPRILPVLRHRAAAIPYLVVETGREGALLRLQTAHRAGATHAEEVEGRTDSLNKVQAGGWSHRRYQAHSEDIWEQNQSEVAEAVDRIVREQHPRFVVLAGDVRARQLLHERIAPAGRDLVVEVESHTKAEGSDDTALHEAIAAAVDARLEAELSDIRDRAAANEGAAGAYGMTPVLEALQQARVDTLLLDERLLSADETLEALDAPPWAGTGDGDALGATPLGRVPVAEALARAAVLSGARVLVLDEVLADDEARPAGPAAAPVALLRWADER</sequence>
<evidence type="ECO:0008006" key="3">
    <source>
        <dbReference type="Google" id="ProtNLM"/>
    </source>
</evidence>
<dbReference type="Pfam" id="PF18844">
    <property type="entry name" value="baeRF_family2"/>
    <property type="match status" value="1"/>
</dbReference>
<gene>
    <name evidence="1" type="ORF">GCM10010921_12690</name>
</gene>